<reference evidence="1" key="1">
    <citation type="submission" date="2020-10" db="EMBL/GenBank/DDBJ databases">
        <title>Connecting structure to function with the recovery of over 1000 high-quality activated sludge metagenome-assembled genomes encoding full-length rRNA genes using long-read sequencing.</title>
        <authorList>
            <person name="Singleton C.M."/>
            <person name="Petriglieri F."/>
            <person name="Kristensen J.M."/>
            <person name="Kirkegaard R.H."/>
            <person name="Michaelsen T.Y."/>
            <person name="Andersen M.H."/>
            <person name="Karst S.M."/>
            <person name="Dueholm M.S."/>
            <person name="Nielsen P.H."/>
            <person name="Albertsen M."/>
        </authorList>
    </citation>
    <scope>NUCLEOTIDE SEQUENCE</scope>
    <source>
        <strain evidence="1">Bjer_18-Q3-R1-45_BAT3C.347</strain>
    </source>
</reference>
<name>A0A9D7HLK4_9PROT</name>
<dbReference type="Proteomes" id="UP000807785">
    <property type="component" value="Unassembled WGS sequence"/>
</dbReference>
<accession>A0A9D7HLK4</accession>
<comment type="caution">
    <text evidence="1">The sequence shown here is derived from an EMBL/GenBank/DDBJ whole genome shotgun (WGS) entry which is preliminary data.</text>
</comment>
<evidence type="ECO:0000313" key="1">
    <source>
        <dbReference type="EMBL" id="MBK6973119.1"/>
    </source>
</evidence>
<sequence>MMSDEELQRLFVKDVATGKIHFTRKGVEAFGRDFAEVGFDITKITTQAQFEAASDARLAFELRRAAQEVRGKQPALEAIMRTLPGWGSHGRP</sequence>
<gene>
    <name evidence="1" type="ORF">IPH26_09300</name>
</gene>
<proteinExistence type="predicted"/>
<organism evidence="1 2">
    <name type="scientific">Candidatus Methylophosphatis roskildensis</name>
    <dbReference type="NCBI Taxonomy" id="2899263"/>
    <lineage>
        <taxon>Bacteria</taxon>
        <taxon>Pseudomonadati</taxon>
        <taxon>Pseudomonadota</taxon>
        <taxon>Betaproteobacteria</taxon>
        <taxon>Nitrosomonadales</taxon>
        <taxon>Sterolibacteriaceae</taxon>
        <taxon>Candidatus Methylophosphatis</taxon>
    </lineage>
</organism>
<protein>
    <submittedName>
        <fullName evidence="1">Uncharacterized protein</fullName>
    </submittedName>
</protein>
<dbReference type="EMBL" id="JADJEV010000003">
    <property type="protein sequence ID" value="MBK6973119.1"/>
    <property type="molecule type" value="Genomic_DNA"/>
</dbReference>
<evidence type="ECO:0000313" key="2">
    <source>
        <dbReference type="Proteomes" id="UP000807785"/>
    </source>
</evidence>
<dbReference type="AlphaFoldDB" id="A0A9D7HLK4"/>